<accession>A0A938BNJ2</accession>
<name>A0A938BNJ2_9BACT</name>
<protein>
    <submittedName>
        <fullName evidence="1">Uncharacterized protein</fullName>
    </submittedName>
</protein>
<sequence length="550" mass="59115">MTTSKAATDRLNLAAGTLTATPAKTASSTNPADVKVVTDKIKALAGSQNIQFVDDGKTKWSVADAKAIYAVVQKMSPTDRSYLKNATFSREQTLPTENGKPNYGQLKFGAVEKGGPFTVRLGDIASKDGVIADVAAHELGHAMMGGGRWDGSELREFSKLSHWERPDGTLFNGYDSAYTPINVEPGLTPKQASNMVPCHHGDHQTCYAATSPAEDYAESYRAYVQDPNLLMKTAPEKFLYLNANSKAYTPAQVAQFATANGKDLAFEMAELKRSNMRPETSAKIEQANGVAGLGNPGSGAGDLIALVQGKAADPAFAAKLKSNPAEAVGAALWGKLTPAEQAILKNPAYVDRMLEEARANATAARDGISAQDIAVMKEFFRKVALTELDNSTKLSMSNEKILGFASYQFGKTPDKRPEQARFDYFMANLKDPAIWGRLSPDMQKFMSDPETQKGIWNQVNDESAKEAYRRLQGGFSVNLPIFGTQYVGGTPDPKVKAHVARAIDNMGPAELQAWLTLVGSDDPARAKAFGTNLNSIMLNGSLPTKDGPAA</sequence>
<dbReference type="Proteomes" id="UP000703893">
    <property type="component" value="Unassembled WGS sequence"/>
</dbReference>
<organism evidence="1 2">
    <name type="scientific">Candidatus Tanganyikabacteria bacterium</name>
    <dbReference type="NCBI Taxonomy" id="2961651"/>
    <lineage>
        <taxon>Bacteria</taxon>
        <taxon>Bacillati</taxon>
        <taxon>Candidatus Sericytochromatia</taxon>
        <taxon>Candidatus Tanganyikabacteria</taxon>
    </lineage>
</organism>
<reference evidence="1 2" key="1">
    <citation type="submission" date="2019-03" db="EMBL/GenBank/DDBJ databases">
        <title>Lake Tanganyika Metagenome-Assembled Genomes (MAGs).</title>
        <authorList>
            <person name="Tran P."/>
        </authorList>
    </citation>
    <scope>NUCLEOTIDE SEQUENCE [LARGE SCALE GENOMIC DNA]</scope>
    <source>
        <strain evidence="1">K_DeepCast_65m_m2_236</strain>
    </source>
</reference>
<dbReference type="AlphaFoldDB" id="A0A938BNJ2"/>
<proteinExistence type="predicted"/>
<dbReference type="EMBL" id="VGJX01000503">
    <property type="protein sequence ID" value="MBM3275254.1"/>
    <property type="molecule type" value="Genomic_DNA"/>
</dbReference>
<comment type="caution">
    <text evidence="1">The sequence shown here is derived from an EMBL/GenBank/DDBJ whole genome shotgun (WGS) entry which is preliminary data.</text>
</comment>
<dbReference type="SUPFAM" id="SSF55486">
    <property type="entry name" value="Metalloproteases ('zincins'), catalytic domain"/>
    <property type="match status" value="1"/>
</dbReference>
<gene>
    <name evidence="1" type="ORF">FJZ00_08875</name>
</gene>
<evidence type="ECO:0000313" key="1">
    <source>
        <dbReference type="EMBL" id="MBM3275254.1"/>
    </source>
</evidence>
<evidence type="ECO:0000313" key="2">
    <source>
        <dbReference type="Proteomes" id="UP000703893"/>
    </source>
</evidence>